<keyword evidence="10" id="KW-1185">Reference proteome</keyword>
<dbReference type="InterPro" id="IPR050113">
    <property type="entry name" value="Ub_conjugating_enzyme"/>
</dbReference>
<keyword evidence="5 7" id="KW-0067">ATP-binding</keyword>
<dbReference type="AlphaFoldDB" id="A0A7R9KTI4"/>
<dbReference type="GO" id="GO:0005524">
    <property type="term" value="F:ATP binding"/>
    <property type="evidence" value="ECO:0007669"/>
    <property type="project" value="UniProtKB-UniRule"/>
</dbReference>
<sequence>MASQSSLILRKQLNDLKKTPVDGFSAGLVDENNLYKWEVMIVGPPDTLYEGGMFRAELDFPQNFPQRPPKMRFTTEIWHPNIFKSGEVCISILHQPGEDTYGNEKACERWTPVHTVETILLSVISMLSDPNDSSPANVDAAKQFRNDFQGFKKKVADCVKKSQDI</sequence>
<dbReference type="EC" id="2.3.2.23" evidence="1"/>
<dbReference type="Gene3D" id="3.10.110.10">
    <property type="entry name" value="Ubiquitin Conjugating Enzyme"/>
    <property type="match status" value="1"/>
</dbReference>
<evidence type="ECO:0000256" key="5">
    <source>
        <dbReference type="ARBA" id="ARBA00022840"/>
    </source>
</evidence>
<comment type="similarity">
    <text evidence="7">Belongs to the ubiquitin-conjugating enzyme family.</text>
</comment>
<dbReference type="OrthoDB" id="19692at2759"/>
<feature type="domain" description="UBC core" evidence="8">
    <location>
        <begin position="4"/>
        <end position="164"/>
    </location>
</feature>
<keyword evidence="2" id="KW-0808">Transferase</keyword>
<evidence type="ECO:0000256" key="7">
    <source>
        <dbReference type="RuleBase" id="RU362109"/>
    </source>
</evidence>
<dbReference type="InterPro" id="IPR016135">
    <property type="entry name" value="UBQ-conjugating_enzyme/RWD"/>
</dbReference>
<evidence type="ECO:0000256" key="6">
    <source>
        <dbReference type="PROSITE-ProRule" id="PRU10133"/>
    </source>
</evidence>
<dbReference type="Proteomes" id="UP000759131">
    <property type="component" value="Unassembled WGS sequence"/>
</dbReference>
<dbReference type="InterPro" id="IPR000608">
    <property type="entry name" value="UBC"/>
</dbReference>
<dbReference type="InterPro" id="IPR023313">
    <property type="entry name" value="UBQ-conjugating_AS"/>
</dbReference>
<dbReference type="FunFam" id="3.10.110.10:FF:000025">
    <property type="entry name" value="ubiquitin-conjugating enzyme E2 7"/>
    <property type="match status" value="1"/>
</dbReference>
<dbReference type="EMBL" id="OC861019">
    <property type="protein sequence ID" value="CAD7629102.1"/>
    <property type="molecule type" value="Genomic_DNA"/>
</dbReference>
<dbReference type="PANTHER" id="PTHR24067">
    <property type="entry name" value="UBIQUITIN-CONJUGATING ENZYME E2"/>
    <property type="match status" value="1"/>
</dbReference>
<dbReference type="Pfam" id="PF00179">
    <property type="entry name" value="UQ_con"/>
    <property type="match status" value="1"/>
</dbReference>
<dbReference type="PROSITE" id="PS50127">
    <property type="entry name" value="UBC_2"/>
    <property type="match status" value="1"/>
</dbReference>
<organism evidence="9">
    <name type="scientific">Medioppia subpectinata</name>
    <dbReference type="NCBI Taxonomy" id="1979941"/>
    <lineage>
        <taxon>Eukaryota</taxon>
        <taxon>Metazoa</taxon>
        <taxon>Ecdysozoa</taxon>
        <taxon>Arthropoda</taxon>
        <taxon>Chelicerata</taxon>
        <taxon>Arachnida</taxon>
        <taxon>Acari</taxon>
        <taxon>Acariformes</taxon>
        <taxon>Sarcoptiformes</taxon>
        <taxon>Oribatida</taxon>
        <taxon>Brachypylina</taxon>
        <taxon>Oppioidea</taxon>
        <taxon>Oppiidae</taxon>
        <taxon>Medioppia</taxon>
    </lineage>
</organism>
<keyword evidence="4 7" id="KW-0833">Ubl conjugation pathway</keyword>
<evidence type="ECO:0000256" key="4">
    <source>
        <dbReference type="ARBA" id="ARBA00022786"/>
    </source>
</evidence>
<evidence type="ECO:0000259" key="8">
    <source>
        <dbReference type="PROSITE" id="PS50127"/>
    </source>
</evidence>
<dbReference type="PROSITE" id="PS00183">
    <property type="entry name" value="UBC_1"/>
    <property type="match status" value="1"/>
</dbReference>
<proteinExistence type="inferred from homology"/>
<dbReference type="CDD" id="cd23795">
    <property type="entry name" value="UBCc_UBE2G1"/>
    <property type="match status" value="1"/>
</dbReference>
<feature type="active site" description="Glycyl thioester intermediate" evidence="6">
    <location>
        <position position="89"/>
    </location>
</feature>
<evidence type="ECO:0000256" key="1">
    <source>
        <dbReference type="ARBA" id="ARBA00012486"/>
    </source>
</evidence>
<reference evidence="9" key="1">
    <citation type="submission" date="2020-11" db="EMBL/GenBank/DDBJ databases">
        <authorList>
            <person name="Tran Van P."/>
        </authorList>
    </citation>
    <scope>NUCLEOTIDE SEQUENCE</scope>
</reference>
<evidence type="ECO:0000256" key="3">
    <source>
        <dbReference type="ARBA" id="ARBA00022741"/>
    </source>
</evidence>
<keyword evidence="3 7" id="KW-0547">Nucleotide-binding</keyword>
<dbReference type="SMART" id="SM00212">
    <property type="entry name" value="UBCc"/>
    <property type="match status" value="1"/>
</dbReference>
<accession>A0A7R9KTI4</accession>
<evidence type="ECO:0000256" key="2">
    <source>
        <dbReference type="ARBA" id="ARBA00022679"/>
    </source>
</evidence>
<dbReference type="GO" id="GO:0061631">
    <property type="term" value="F:ubiquitin conjugating enzyme activity"/>
    <property type="evidence" value="ECO:0007669"/>
    <property type="project" value="UniProtKB-EC"/>
</dbReference>
<gene>
    <name evidence="9" type="ORF">OSB1V03_LOCUS9519</name>
</gene>
<protein>
    <recommendedName>
        <fullName evidence="1">E2 ubiquitin-conjugating enzyme</fullName>
        <ecNumber evidence="1">2.3.2.23</ecNumber>
    </recommendedName>
</protein>
<dbReference type="SUPFAM" id="SSF54495">
    <property type="entry name" value="UBC-like"/>
    <property type="match status" value="1"/>
</dbReference>
<name>A0A7R9KTI4_9ACAR</name>
<dbReference type="EMBL" id="CAJPIZ010006444">
    <property type="protein sequence ID" value="CAG2109532.1"/>
    <property type="molecule type" value="Genomic_DNA"/>
</dbReference>
<evidence type="ECO:0000313" key="9">
    <source>
        <dbReference type="EMBL" id="CAD7629102.1"/>
    </source>
</evidence>
<evidence type="ECO:0000313" key="10">
    <source>
        <dbReference type="Proteomes" id="UP000759131"/>
    </source>
</evidence>